<feature type="compositionally biased region" description="Gly residues" evidence="1">
    <location>
        <begin position="15"/>
        <end position="24"/>
    </location>
</feature>
<evidence type="ECO:0000313" key="3">
    <source>
        <dbReference type="Proteomes" id="UP001189429"/>
    </source>
</evidence>
<evidence type="ECO:0000256" key="1">
    <source>
        <dbReference type="SAM" id="MobiDB-lite"/>
    </source>
</evidence>
<accession>A0ABN9TEF8</accession>
<sequence length="159" mass="15466">SCHRESKGRARGRALGDGLGGRRQGGLGPVAVGRAAAMPAPMTAVAVVASVLTFAQLGSSAAQAGVEAAEGEAAPGAAASGGPRRWPGARRLANASEAPGREADPTGAAARSSGAANALVVCLLAAPVLLCAWQCCRKAAPAVARRLGRPARGGAAAAR</sequence>
<proteinExistence type="predicted"/>
<feature type="non-terminal residue" evidence="2">
    <location>
        <position position="1"/>
    </location>
</feature>
<protein>
    <submittedName>
        <fullName evidence="2">Uncharacterized protein</fullName>
    </submittedName>
</protein>
<dbReference type="Proteomes" id="UP001189429">
    <property type="component" value="Unassembled WGS sequence"/>
</dbReference>
<feature type="region of interest" description="Disordered" evidence="1">
    <location>
        <begin position="69"/>
        <end position="109"/>
    </location>
</feature>
<evidence type="ECO:0000313" key="2">
    <source>
        <dbReference type="EMBL" id="CAK0844164.1"/>
    </source>
</evidence>
<feature type="compositionally biased region" description="Low complexity" evidence="1">
    <location>
        <begin position="69"/>
        <end position="90"/>
    </location>
</feature>
<gene>
    <name evidence="2" type="ORF">PCOR1329_LOCUS38324</name>
</gene>
<comment type="caution">
    <text evidence="2">The sequence shown here is derived from an EMBL/GenBank/DDBJ whole genome shotgun (WGS) entry which is preliminary data.</text>
</comment>
<organism evidence="2 3">
    <name type="scientific">Prorocentrum cordatum</name>
    <dbReference type="NCBI Taxonomy" id="2364126"/>
    <lineage>
        <taxon>Eukaryota</taxon>
        <taxon>Sar</taxon>
        <taxon>Alveolata</taxon>
        <taxon>Dinophyceae</taxon>
        <taxon>Prorocentrales</taxon>
        <taxon>Prorocentraceae</taxon>
        <taxon>Prorocentrum</taxon>
    </lineage>
</organism>
<reference evidence="2" key="1">
    <citation type="submission" date="2023-10" db="EMBL/GenBank/DDBJ databases">
        <authorList>
            <person name="Chen Y."/>
            <person name="Shah S."/>
            <person name="Dougan E. K."/>
            <person name="Thang M."/>
            <person name="Chan C."/>
        </authorList>
    </citation>
    <scope>NUCLEOTIDE SEQUENCE [LARGE SCALE GENOMIC DNA]</scope>
</reference>
<name>A0ABN9TEF8_9DINO</name>
<dbReference type="EMBL" id="CAUYUJ010014639">
    <property type="protein sequence ID" value="CAK0844164.1"/>
    <property type="molecule type" value="Genomic_DNA"/>
</dbReference>
<feature type="non-terminal residue" evidence="2">
    <location>
        <position position="159"/>
    </location>
</feature>
<keyword evidence="3" id="KW-1185">Reference proteome</keyword>
<feature type="region of interest" description="Disordered" evidence="1">
    <location>
        <begin position="1"/>
        <end position="24"/>
    </location>
</feature>